<proteinExistence type="predicted"/>
<reference evidence="1" key="1">
    <citation type="journal article" date="2015" name="Nature">
        <title>Complex archaea that bridge the gap between prokaryotes and eukaryotes.</title>
        <authorList>
            <person name="Spang A."/>
            <person name="Saw J.H."/>
            <person name="Jorgensen S.L."/>
            <person name="Zaremba-Niedzwiedzka K."/>
            <person name="Martijn J."/>
            <person name="Lind A.E."/>
            <person name="van Eijk R."/>
            <person name="Schleper C."/>
            <person name="Guy L."/>
            <person name="Ettema T.J."/>
        </authorList>
    </citation>
    <scope>NUCLEOTIDE SEQUENCE</scope>
</reference>
<accession>A0A0F9J077</accession>
<comment type="caution">
    <text evidence="1">The sequence shown here is derived from an EMBL/GenBank/DDBJ whole genome shotgun (WGS) entry which is preliminary data.</text>
</comment>
<dbReference type="AlphaFoldDB" id="A0A0F9J077"/>
<organism evidence="1">
    <name type="scientific">marine sediment metagenome</name>
    <dbReference type="NCBI Taxonomy" id="412755"/>
    <lineage>
        <taxon>unclassified sequences</taxon>
        <taxon>metagenomes</taxon>
        <taxon>ecological metagenomes</taxon>
    </lineage>
</organism>
<gene>
    <name evidence="1" type="ORF">LCGC14_1882500</name>
</gene>
<name>A0A0F9J077_9ZZZZ</name>
<sequence length="41" mass="4952">MRLDRKLALWTLNHVPLGPFERWAPRLLGYALNSKPRRHDR</sequence>
<evidence type="ECO:0000313" key="1">
    <source>
        <dbReference type="EMBL" id="KKL92657.1"/>
    </source>
</evidence>
<dbReference type="EMBL" id="LAZR01019405">
    <property type="protein sequence ID" value="KKL92657.1"/>
    <property type="molecule type" value="Genomic_DNA"/>
</dbReference>
<protein>
    <submittedName>
        <fullName evidence="1">Uncharacterized protein</fullName>
    </submittedName>
</protein>